<evidence type="ECO:0000313" key="3">
    <source>
        <dbReference type="Proteomes" id="UP000186218"/>
    </source>
</evidence>
<sequence>MSSKRRGAFDVSATNVTVLPEPPAPKFPARQVPDIPEEAASAAPSAATESRPTQRSGRQTAQPRRPRQHRYPDAAVAPELAQKLRELAIAEKAADPISARSHGTIVLQAIERNAEGLQQHFAPKPTATSGLFAYTDNSVTRQRRRHGQVKPVKIVLAGILKSDAKKLDELVKLWGTGNRSALVEEALRMYFDDRD</sequence>
<dbReference type="OrthoDB" id="4560881at2"/>
<organism evidence="2 3">
    <name type="scientific">Williamsia sterculiae</name>
    <dbReference type="NCBI Taxonomy" id="1344003"/>
    <lineage>
        <taxon>Bacteria</taxon>
        <taxon>Bacillati</taxon>
        <taxon>Actinomycetota</taxon>
        <taxon>Actinomycetes</taxon>
        <taxon>Mycobacteriales</taxon>
        <taxon>Nocardiaceae</taxon>
        <taxon>Williamsia</taxon>
    </lineage>
</organism>
<keyword evidence="3" id="KW-1185">Reference proteome</keyword>
<gene>
    <name evidence="2" type="ORF">SAMN05445060_4103</name>
</gene>
<evidence type="ECO:0000313" key="2">
    <source>
        <dbReference type="EMBL" id="SIS23353.1"/>
    </source>
</evidence>
<accession>A0A1N7HF07</accession>
<proteinExistence type="predicted"/>
<dbReference type="RefSeq" id="WP_076482886.1">
    <property type="nucleotide sequence ID" value="NZ_FTNT01000016.1"/>
</dbReference>
<feature type="compositionally biased region" description="Low complexity" evidence="1">
    <location>
        <begin position="38"/>
        <end position="53"/>
    </location>
</feature>
<name>A0A1N7HF07_9NOCA</name>
<evidence type="ECO:0008006" key="4">
    <source>
        <dbReference type="Google" id="ProtNLM"/>
    </source>
</evidence>
<dbReference type="Proteomes" id="UP000186218">
    <property type="component" value="Unassembled WGS sequence"/>
</dbReference>
<dbReference type="EMBL" id="FTNT01000016">
    <property type="protein sequence ID" value="SIS23353.1"/>
    <property type="molecule type" value="Genomic_DNA"/>
</dbReference>
<dbReference type="AlphaFoldDB" id="A0A1N7HF07"/>
<dbReference type="STRING" id="1344003.SAMN05445060_4103"/>
<protein>
    <recommendedName>
        <fullName evidence="4">Ribbon-helix-helix protein, copG family</fullName>
    </recommendedName>
</protein>
<feature type="region of interest" description="Disordered" evidence="1">
    <location>
        <begin position="1"/>
        <end position="75"/>
    </location>
</feature>
<reference evidence="2 3" key="1">
    <citation type="submission" date="2017-01" db="EMBL/GenBank/DDBJ databases">
        <authorList>
            <person name="Mah S.A."/>
            <person name="Swanson W.J."/>
            <person name="Moy G.W."/>
            <person name="Vacquier V.D."/>
        </authorList>
    </citation>
    <scope>NUCLEOTIDE SEQUENCE [LARGE SCALE GENOMIC DNA]</scope>
    <source>
        <strain evidence="2 3">CPCC 203464</strain>
    </source>
</reference>
<evidence type="ECO:0000256" key="1">
    <source>
        <dbReference type="SAM" id="MobiDB-lite"/>
    </source>
</evidence>